<dbReference type="KEGG" id="hbh:E4T21_17245"/>
<accession>A0A5C1NKI4</accession>
<evidence type="ECO:0000256" key="1">
    <source>
        <dbReference type="ARBA" id="ARBA00022801"/>
    </source>
</evidence>
<reference evidence="3" key="1">
    <citation type="submission" date="2021-02" db="EMBL/GenBank/DDBJ databases">
        <title>Strain Y2R2, a novel species of the genus Halomonas.</title>
        <authorList>
            <person name="Huang H."/>
        </authorList>
    </citation>
    <scope>NUCLEOTIDE SEQUENCE</scope>
    <source>
        <strain evidence="3">Y2R2</strain>
    </source>
</reference>
<evidence type="ECO:0000313" key="4">
    <source>
        <dbReference type="Proteomes" id="UP000324285"/>
    </source>
</evidence>
<dbReference type="AlphaFoldDB" id="A0A5C1NKI4"/>
<gene>
    <name evidence="3" type="ORF">E4T21_17245</name>
</gene>
<dbReference type="OrthoDB" id="9791276at2"/>
<dbReference type="Pfam" id="PF00857">
    <property type="entry name" value="Isochorismatase"/>
    <property type="match status" value="1"/>
</dbReference>
<dbReference type="SUPFAM" id="SSF52499">
    <property type="entry name" value="Isochorismatase-like hydrolases"/>
    <property type="match status" value="1"/>
</dbReference>
<keyword evidence="4" id="KW-1185">Reference proteome</keyword>
<proteinExistence type="predicted"/>
<dbReference type="InterPro" id="IPR036380">
    <property type="entry name" value="Isochorismatase-like_sf"/>
</dbReference>
<dbReference type="GO" id="GO:0016787">
    <property type="term" value="F:hydrolase activity"/>
    <property type="evidence" value="ECO:0007669"/>
    <property type="project" value="UniProtKB-KW"/>
</dbReference>
<name>A0A5C1NKI4_9GAMM</name>
<feature type="domain" description="Isochorismatase-like" evidence="2">
    <location>
        <begin position="3"/>
        <end position="146"/>
    </location>
</feature>
<dbReference type="RefSeq" id="WP_149286215.1">
    <property type="nucleotide sequence ID" value="NZ_CP038437.2"/>
</dbReference>
<evidence type="ECO:0000313" key="3">
    <source>
        <dbReference type="EMBL" id="QEM83093.1"/>
    </source>
</evidence>
<evidence type="ECO:0000259" key="2">
    <source>
        <dbReference type="Pfam" id="PF00857"/>
    </source>
</evidence>
<sequence length="185" mass="20776">MSTALFLVDVQASFTARDYWTPESTGPWQDAQRSLLDLARELGMPLVRIFHQEPGSDGPFDPEHGLIYPLSGFEDPAAVTFHKNVHNAFTDTELEAWLREHGITRLWVSGIRTEQCCETTTRVASDLGFEVDFVSEATLTFAMTRHGVTWSADEIKARTELVLEGRFARIVDVATLAKEYRSALV</sequence>
<dbReference type="EMBL" id="CP038437">
    <property type="protein sequence ID" value="QEM83093.1"/>
    <property type="molecule type" value="Genomic_DNA"/>
</dbReference>
<dbReference type="Proteomes" id="UP000324285">
    <property type="component" value="Chromosome"/>
</dbReference>
<dbReference type="InterPro" id="IPR050272">
    <property type="entry name" value="Isochorismatase-like_hydrls"/>
</dbReference>
<dbReference type="PANTHER" id="PTHR43540">
    <property type="entry name" value="PEROXYUREIDOACRYLATE/UREIDOACRYLATE AMIDOHYDROLASE-RELATED"/>
    <property type="match status" value="1"/>
</dbReference>
<dbReference type="PANTHER" id="PTHR43540:SF6">
    <property type="entry name" value="ISOCHORISMATASE-LIKE DOMAIN-CONTAINING PROTEIN"/>
    <property type="match status" value="1"/>
</dbReference>
<dbReference type="InterPro" id="IPR000868">
    <property type="entry name" value="Isochorismatase-like_dom"/>
</dbReference>
<dbReference type="Gene3D" id="3.40.50.850">
    <property type="entry name" value="Isochorismatase-like"/>
    <property type="match status" value="1"/>
</dbReference>
<protein>
    <submittedName>
        <fullName evidence="3">Isochorismatase family protein</fullName>
    </submittedName>
</protein>
<organism evidence="3 4">
    <name type="scientific">Halomonas binhaiensis</name>
    <dbReference type="NCBI Taxonomy" id="2562282"/>
    <lineage>
        <taxon>Bacteria</taxon>
        <taxon>Pseudomonadati</taxon>
        <taxon>Pseudomonadota</taxon>
        <taxon>Gammaproteobacteria</taxon>
        <taxon>Oceanospirillales</taxon>
        <taxon>Halomonadaceae</taxon>
        <taxon>Halomonas</taxon>
    </lineage>
</organism>
<keyword evidence="1" id="KW-0378">Hydrolase</keyword>